<dbReference type="InterPro" id="IPR045865">
    <property type="entry name" value="ACT-like_dom_sf"/>
</dbReference>
<feature type="domain" description="CASTOR ACT" evidence="1">
    <location>
        <begin position="57"/>
        <end position="119"/>
    </location>
</feature>
<dbReference type="PANTHER" id="PTHR31131:SF6">
    <property type="entry name" value="CASTOR ACT DOMAIN-CONTAINING PROTEIN"/>
    <property type="match status" value="1"/>
</dbReference>
<dbReference type="EMBL" id="MWPV01000001">
    <property type="protein sequence ID" value="OUL58897.1"/>
    <property type="molecule type" value="Genomic_DNA"/>
</dbReference>
<dbReference type="RefSeq" id="WP_086742275.1">
    <property type="nucleotide sequence ID" value="NZ_MWPV01000001.1"/>
</dbReference>
<dbReference type="InterPro" id="IPR049447">
    <property type="entry name" value="A9CJY8-like_N"/>
</dbReference>
<keyword evidence="4" id="KW-1185">Reference proteome</keyword>
<evidence type="ECO:0000259" key="2">
    <source>
        <dbReference type="Pfam" id="PF21631"/>
    </source>
</evidence>
<protein>
    <submittedName>
        <fullName evidence="3">Amino acid-binding protein</fullName>
    </submittedName>
</protein>
<dbReference type="InterPro" id="IPR016540">
    <property type="entry name" value="UCP008459"/>
</dbReference>
<dbReference type="AlphaFoldDB" id="A0A244CTG4"/>
<reference evidence="3 4" key="1">
    <citation type="submission" date="2017-02" db="EMBL/GenBank/DDBJ databases">
        <title>Pseudoalteromonas ulvae TC14 Genome.</title>
        <authorList>
            <person name="Molmeret M."/>
        </authorList>
    </citation>
    <scope>NUCLEOTIDE SEQUENCE [LARGE SCALE GENOMIC DNA]</scope>
    <source>
        <strain evidence="3">TC14</strain>
    </source>
</reference>
<dbReference type="OrthoDB" id="5615858at2"/>
<dbReference type="PANTHER" id="PTHR31131">
    <property type="entry name" value="CHROMOSOME 1, WHOLE GENOME SHOTGUN SEQUENCE"/>
    <property type="match status" value="1"/>
</dbReference>
<proteinExistence type="predicted"/>
<accession>A0A244CTG4</accession>
<evidence type="ECO:0000313" key="3">
    <source>
        <dbReference type="EMBL" id="OUL58897.1"/>
    </source>
</evidence>
<name>A0A244CTG4_PSEDV</name>
<gene>
    <name evidence="3" type="ORF">B1199_01025</name>
</gene>
<dbReference type="Gene3D" id="3.30.2130.10">
    <property type="entry name" value="VC0802-like"/>
    <property type="match status" value="1"/>
</dbReference>
<comment type="caution">
    <text evidence="3">The sequence shown here is derived from an EMBL/GenBank/DDBJ whole genome shotgun (WGS) entry which is preliminary data.</text>
</comment>
<dbReference type="Pfam" id="PF13840">
    <property type="entry name" value="ACT_7"/>
    <property type="match status" value="1"/>
</dbReference>
<evidence type="ECO:0000313" key="4">
    <source>
        <dbReference type="Proteomes" id="UP000194841"/>
    </source>
</evidence>
<dbReference type="Pfam" id="PF21631">
    <property type="entry name" value="A9CJY8-like_N"/>
    <property type="match status" value="1"/>
</dbReference>
<dbReference type="SUPFAM" id="SSF55021">
    <property type="entry name" value="ACT-like"/>
    <property type="match status" value="2"/>
</dbReference>
<dbReference type="PIRSF" id="PIRSF008459">
    <property type="entry name" value="UCP008459"/>
    <property type="match status" value="1"/>
</dbReference>
<sequence>MSKQTLELMNETFTIHSFDPSQPIPSAVYNAPIYFIAKTYDELSIVCPDSIPLDSNESEEGWAAFEVLGPLGFSLTGILSNISGVLAAEKISIFAISTFDTDYVLVKQEAIRKAVSSLRKSGYRVTNI</sequence>
<dbReference type="Proteomes" id="UP000194841">
    <property type="component" value="Unassembled WGS sequence"/>
</dbReference>
<evidence type="ECO:0000259" key="1">
    <source>
        <dbReference type="Pfam" id="PF13840"/>
    </source>
</evidence>
<dbReference type="InterPro" id="IPR051719">
    <property type="entry name" value="CASTOR_mTORC1"/>
</dbReference>
<organism evidence="3 4">
    <name type="scientific">Pseudoalteromonas ulvae</name>
    <dbReference type="NCBI Taxonomy" id="107327"/>
    <lineage>
        <taxon>Bacteria</taxon>
        <taxon>Pseudomonadati</taxon>
        <taxon>Pseudomonadota</taxon>
        <taxon>Gammaproteobacteria</taxon>
        <taxon>Alteromonadales</taxon>
        <taxon>Pseudoalteromonadaceae</taxon>
        <taxon>Pseudoalteromonas</taxon>
    </lineage>
</organism>
<feature type="domain" description="A9CJY8-like N-terminal" evidence="2">
    <location>
        <begin position="12"/>
        <end position="52"/>
    </location>
</feature>
<dbReference type="InterPro" id="IPR027795">
    <property type="entry name" value="CASTOR_ACT_dom"/>
</dbReference>